<dbReference type="Gene3D" id="1.10.260.40">
    <property type="entry name" value="lambda repressor-like DNA-binding domains"/>
    <property type="match status" value="1"/>
</dbReference>
<proteinExistence type="inferred from homology"/>
<keyword evidence="4" id="KW-1185">Reference proteome</keyword>
<name>A0A1I7LT39_9BURK</name>
<evidence type="ECO:0000313" key="3">
    <source>
        <dbReference type="EMBL" id="SFV12875.1"/>
    </source>
</evidence>
<dbReference type="InterPro" id="IPR010982">
    <property type="entry name" value="Lambda_DNA-bd_dom_sf"/>
</dbReference>
<dbReference type="Pfam" id="PF06114">
    <property type="entry name" value="Peptidase_M78"/>
    <property type="match status" value="1"/>
</dbReference>
<dbReference type="PROSITE" id="PS50943">
    <property type="entry name" value="HTH_CROC1"/>
    <property type="match status" value="1"/>
</dbReference>
<dbReference type="STRING" id="1035707.SAMN05216552_103721"/>
<feature type="domain" description="HTH cro/C1-type" evidence="2">
    <location>
        <begin position="1"/>
        <end position="46"/>
    </location>
</feature>
<dbReference type="Gene3D" id="1.10.10.2910">
    <property type="match status" value="1"/>
</dbReference>
<sequence>MSQAELAKEIGMAQGTLSKIEQGLKEVSMEQTERLAIALDCPSSFFRQVEREYGAPMSAHAMFRKKSSVGQKVIDRVIAELNVRIAHVRKFLSSVDLEPELPFPRYDIDDFDGQADVVADNVRRAWLLPRGPIRSLTECAERAGCLVIQCDLEEAKIDGVSYRIPGLPPIIFLNRSQPADRMRFSLAHELGHLIMHPYPTATMEEEADQFASALLMPAFDIGPELRDLTIDKAAYMKPVWRVSMASLIFRAGYLGRIDRYKAEYLWRQMSSRGFRIREPQSLDFSREETSVMDALISHTVQEMGYSPDELPLMLNLNYSELSRLYRLERQTGLRIIK</sequence>
<dbReference type="PANTHER" id="PTHR43236">
    <property type="entry name" value="ANTITOXIN HIGA1"/>
    <property type="match status" value="1"/>
</dbReference>
<dbReference type="EMBL" id="FPBO01000037">
    <property type="protein sequence ID" value="SFV12875.1"/>
    <property type="molecule type" value="Genomic_DNA"/>
</dbReference>
<evidence type="ECO:0000256" key="1">
    <source>
        <dbReference type="ARBA" id="ARBA00007227"/>
    </source>
</evidence>
<evidence type="ECO:0000259" key="2">
    <source>
        <dbReference type="PROSITE" id="PS50943"/>
    </source>
</evidence>
<dbReference type="InterPro" id="IPR001387">
    <property type="entry name" value="Cro/C1-type_HTH"/>
</dbReference>
<dbReference type="SUPFAM" id="SSF47413">
    <property type="entry name" value="lambda repressor-like DNA-binding domains"/>
    <property type="match status" value="1"/>
</dbReference>
<dbReference type="InterPro" id="IPR052345">
    <property type="entry name" value="Rad_response_metalloprotease"/>
</dbReference>
<organism evidence="3 4">
    <name type="scientific">Pseudoduganella namucuonensis</name>
    <dbReference type="NCBI Taxonomy" id="1035707"/>
    <lineage>
        <taxon>Bacteria</taxon>
        <taxon>Pseudomonadati</taxon>
        <taxon>Pseudomonadota</taxon>
        <taxon>Betaproteobacteria</taxon>
        <taxon>Burkholderiales</taxon>
        <taxon>Oxalobacteraceae</taxon>
        <taxon>Telluria group</taxon>
        <taxon>Pseudoduganella</taxon>
    </lineage>
</organism>
<evidence type="ECO:0000313" key="4">
    <source>
        <dbReference type="Proteomes" id="UP000199391"/>
    </source>
</evidence>
<dbReference type="Proteomes" id="UP000199391">
    <property type="component" value="Unassembled WGS sequence"/>
</dbReference>
<gene>
    <name evidence="3" type="ORF">SAMN05216552_103721</name>
</gene>
<comment type="similarity">
    <text evidence="1">Belongs to the short-chain fatty acyl-CoA assimilation regulator (ScfR) family.</text>
</comment>
<dbReference type="PANTHER" id="PTHR43236:SF1">
    <property type="entry name" value="BLL7220 PROTEIN"/>
    <property type="match status" value="1"/>
</dbReference>
<dbReference type="CDD" id="cd00093">
    <property type="entry name" value="HTH_XRE"/>
    <property type="match status" value="1"/>
</dbReference>
<dbReference type="InterPro" id="IPR010359">
    <property type="entry name" value="IrrE_HExxH"/>
</dbReference>
<dbReference type="AlphaFoldDB" id="A0A1I7LT39"/>
<reference evidence="4" key="1">
    <citation type="submission" date="2016-10" db="EMBL/GenBank/DDBJ databases">
        <authorList>
            <person name="Varghese N."/>
            <person name="Submissions S."/>
        </authorList>
    </citation>
    <scope>NUCLEOTIDE SEQUENCE [LARGE SCALE GENOMIC DNA]</scope>
    <source>
        <strain evidence="4">CGMCC 1.11014</strain>
    </source>
</reference>
<protein>
    <submittedName>
        <fullName evidence="3">Zn-dependent peptidase ImmA, M78 family</fullName>
    </submittedName>
</protein>
<dbReference type="GO" id="GO:0003677">
    <property type="term" value="F:DNA binding"/>
    <property type="evidence" value="ECO:0007669"/>
    <property type="project" value="InterPro"/>
</dbReference>
<accession>A0A1I7LT39</accession>
<dbReference type="SMART" id="SM00530">
    <property type="entry name" value="HTH_XRE"/>
    <property type="match status" value="1"/>
</dbReference>
<dbReference type="Pfam" id="PF01381">
    <property type="entry name" value="HTH_3"/>
    <property type="match status" value="1"/>
</dbReference>